<evidence type="ECO:0000313" key="7">
    <source>
        <dbReference type="EMBL" id="EAP77617.1"/>
    </source>
</evidence>
<name>A3SJT6_ROSNI</name>
<organism evidence="7 8">
    <name type="scientific">Roseovarius nubinhibens (strain ATCC BAA-591 / DSM 15170 / ISM)</name>
    <dbReference type="NCBI Taxonomy" id="89187"/>
    <lineage>
        <taxon>Bacteria</taxon>
        <taxon>Pseudomonadati</taxon>
        <taxon>Pseudomonadota</taxon>
        <taxon>Alphaproteobacteria</taxon>
        <taxon>Rhodobacterales</taxon>
        <taxon>Roseobacteraceae</taxon>
        <taxon>Roseovarius</taxon>
    </lineage>
</organism>
<feature type="transmembrane region" description="Helical" evidence="5">
    <location>
        <begin position="274"/>
        <end position="292"/>
    </location>
</feature>
<dbReference type="SUPFAM" id="SSF103481">
    <property type="entry name" value="Multidrug resistance efflux transporter EmrE"/>
    <property type="match status" value="2"/>
</dbReference>
<evidence type="ECO:0000259" key="6">
    <source>
        <dbReference type="Pfam" id="PF00892"/>
    </source>
</evidence>
<evidence type="ECO:0000256" key="1">
    <source>
        <dbReference type="ARBA" id="ARBA00004141"/>
    </source>
</evidence>
<evidence type="ECO:0000256" key="4">
    <source>
        <dbReference type="ARBA" id="ARBA00023136"/>
    </source>
</evidence>
<dbReference type="Proteomes" id="UP000005954">
    <property type="component" value="Unassembled WGS sequence"/>
</dbReference>
<dbReference type="PANTHER" id="PTHR32322:SF9">
    <property type="entry name" value="AMINO-ACID METABOLITE EFFLUX PUMP-RELATED"/>
    <property type="match status" value="1"/>
</dbReference>
<evidence type="ECO:0000256" key="5">
    <source>
        <dbReference type="SAM" id="Phobius"/>
    </source>
</evidence>
<feature type="transmembrane region" description="Helical" evidence="5">
    <location>
        <begin position="180"/>
        <end position="202"/>
    </location>
</feature>
<feature type="transmembrane region" description="Helical" evidence="5">
    <location>
        <begin position="20"/>
        <end position="40"/>
    </location>
</feature>
<feature type="transmembrane region" description="Helical" evidence="5">
    <location>
        <begin position="71"/>
        <end position="88"/>
    </location>
</feature>
<keyword evidence="2 5" id="KW-0812">Transmembrane</keyword>
<reference evidence="7 8" key="1">
    <citation type="submission" date="2005-12" db="EMBL/GenBank/DDBJ databases">
        <authorList>
            <person name="Moran M.A."/>
            <person name="Ferriera S."/>
            <person name="Johnson J."/>
            <person name="Kravitz S."/>
            <person name="Halpern A."/>
            <person name="Remington K."/>
            <person name="Beeson K."/>
            <person name="Tran B."/>
            <person name="Rogers Y.-H."/>
            <person name="Friedman R."/>
            <person name="Venter J.C."/>
        </authorList>
    </citation>
    <scope>NUCLEOTIDE SEQUENCE [LARGE SCALE GENOMIC DNA]</scope>
    <source>
        <strain evidence="8">ATCC BAA-591 / DSM 15170 / ISM</strain>
    </source>
</reference>
<evidence type="ECO:0000256" key="2">
    <source>
        <dbReference type="ARBA" id="ARBA00022692"/>
    </source>
</evidence>
<keyword evidence="4 5" id="KW-0472">Membrane</keyword>
<dbReference type="GO" id="GO:0016020">
    <property type="term" value="C:membrane"/>
    <property type="evidence" value="ECO:0007669"/>
    <property type="project" value="UniProtKB-SubCell"/>
</dbReference>
<dbReference type="InterPro" id="IPR000620">
    <property type="entry name" value="EamA_dom"/>
</dbReference>
<dbReference type="InterPro" id="IPR037185">
    <property type="entry name" value="EmrE-like"/>
</dbReference>
<feature type="transmembrane region" description="Helical" evidence="5">
    <location>
        <begin position="248"/>
        <end position="268"/>
    </location>
</feature>
<dbReference type="EMBL" id="AALY01000001">
    <property type="protein sequence ID" value="EAP77617.1"/>
    <property type="molecule type" value="Genomic_DNA"/>
</dbReference>
<dbReference type="HOGENOM" id="CLU_033863_20_0_5"/>
<dbReference type="PANTHER" id="PTHR32322">
    <property type="entry name" value="INNER MEMBRANE TRANSPORTER"/>
    <property type="match status" value="1"/>
</dbReference>
<dbReference type="InterPro" id="IPR050638">
    <property type="entry name" value="AA-Vitamin_Transporters"/>
</dbReference>
<proteinExistence type="predicted"/>
<accession>A3SJT6</accession>
<feature type="transmembrane region" description="Helical" evidence="5">
    <location>
        <begin position="46"/>
        <end position="64"/>
    </location>
</feature>
<dbReference type="Pfam" id="PF00892">
    <property type="entry name" value="EamA"/>
    <property type="match status" value="2"/>
</dbReference>
<feature type="transmembrane region" description="Helical" evidence="5">
    <location>
        <begin position="214"/>
        <end position="236"/>
    </location>
</feature>
<keyword evidence="3 5" id="KW-1133">Transmembrane helix</keyword>
<evidence type="ECO:0000313" key="8">
    <source>
        <dbReference type="Proteomes" id="UP000005954"/>
    </source>
</evidence>
<dbReference type="eggNOG" id="COG0697">
    <property type="taxonomic scope" value="Bacteria"/>
</dbReference>
<feature type="domain" description="EamA" evidence="6">
    <location>
        <begin position="153"/>
        <end position="290"/>
    </location>
</feature>
<dbReference type="RefSeq" id="WP_009813018.1">
    <property type="nucleotide sequence ID" value="NZ_CH724156.1"/>
</dbReference>
<feature type="transmembrane region" description="Helical" evidence="5">
    <location>
        <begin position="149"/>
        <end position="168"/>
    </location>
</feature>
<feature type="domain" description="EamA" evidence="6">
    <location>
        <begin position="19"/>
        <end position="141"/>
    </location>
</feature>
<comment type="caution">
    <text evidence="7">The sequence shown here is derived from an EMBL/GenBank/DDBJ whole genome shotgun (WGS) entry which is preliminary data.</text>
</comment>
<feature type="transmembrane region" description="Helical" evidence="5">
    <location>
        <begin position="100"/>
        <end position="119"/>
    </location>
</feature>
<keyword evidence="8" id="KW-1185">Reference proteome</keyword>
<feature type="transmembrane region" description="Helical" evidence="5">
    <location>
        <begin position="126"/>
        <end position="143"/>
    </location>
</feature>
<dbReference type="AlphaFoldDB" id="A3SJT6"/>
<evidence type="ECO:0000256" key="3">
    <source>
        <dbReference type="ARBA" id="ARBA00022989"/>
    </source>
</evidence>
<comment type="subcellular location">
    <subcellularLocation>
        <location evidence="1">Membrane</location>
        <topology evidence="1">Multi-pass membrane protein</topology>
    </subcellularLocation>
</comment>
<protein>
    <recommendedName>
        <fullName evidence="6">EamA domain-containing protein</fullName>
    </recommendedName>
</protein>
<gene>
    <name evidence="7" type="ORF">ISM_04970</name>
</gene>
<sequence length="294" mass="31030">MTMIAPPLGPATNLRLIDMLMGVAVAMAWGMGFVFAKAAIGYFPPILLMSFRFFVTALALVWFVRIPRAHLGRLALIALIASTVQYSLTFTGLKGLDAGAAALIVQLEVPFLVLIGALFLGEAPGWRKWAGIALAFVGVWQIAGAPQIAAAWISVLLVISGAFIWAVGQAMIRRLDGIDGLTVTAWIAVMAAPQLLVSSLIFETGQWAAITGAGWVVWVAVAYLGLIMTALGYGLWYTLIRRNPVSQVAPFLLLLPLSAVLGGVLFLGESLSSQVLVGGALVVGGVGFILIGRD</sequence>
<dbReference type="STRING" id="89187.ISM_04970"/>